<accession>A0AAV0WRS1</accession>
<keyword evidence="2" id="KW-1185">Reference proteome</keyword>
<gene>
    <name evidence="1" type="ORF">MEUPH1_LOCUS13871</name>
</gene>
<name>A0AAV0WRS1_9HEMI</name>
<dbReference type="AlphaFoldDB" id="A0AAV0WRS1"/>
<reference evidence="1 2" key="1">
    <citation type="submission" date="2023-01" db="EMBL/GenBank/DDBJ databases">
        <authorList>
            <person name="Whitehead M."/>
        </authorList>
    </citation>
    <scope>NUCLEOTIDE SEQUENCE [LARGE SCALE GENOMIC DNA]</scope>
</reference>
<evidence type="ECO:0000313" key="1">
    <source>
        <dbReference type="EMBL" id="CAI6358344.1"/>
    </source>
</evidence>
<proteinExistence type="predicted"/>
<comment type="caution">
    <text evidence="1">The sequence shown here is derived from an EMBL/GenBank/DDBJ whole genome shotgun (WGS) entry which is preliminary data.</text>
</comment>
<evidence type="ECO:0000313" key="2">
    <source>
        <dbReference type="Proteomes" id="UP001160148"/>
    </source>
</evidence>
<dbReference type="EMBL" id="CARXXK010000002">
    <property type="protein sequence ID" value="CAI6358344.1"/>
    <property type="molecule type" value="Genomic_DNA"/>
</dbReference>
<sequence length="105" mass="11976">MEELQNLTIATILDPRFKTLHFNNPVASSKGIRTVRLKIIGLKTNSSDSNVSNKDSSDDDTERANSLWSFIMNWSQKKPRKTLKTIMSVCQLIYNIFKPTNNTLT</sequence>
<organism evidence="1 2">
    <name type="scientific">Macrosiphum euphorbiae</name>
    <name type="common">potato aphid</name>
    <dbReference type="NCBI Taxonomy" id="13131"/>
    <lineage>
        <taxon>Eukaryota</taxon>
        <taxon>Metazoa</taxon>
        <taxon>Ecdysozoa</taxon>
        <taxon>Arthropoda</taxon>
        <taxon>Hexapoda</taxon>
        <taxon>Insecta</taxon>
        <taxon>Pterygota</taxon>
        <taxon>Neoptera</taxon>
        <taxon>Paraneoptera</taxon>
        <taxon>Hemiptera</taxon>
        <taxon>Sternorrhyncha</taxon>
        <taxon>Aphidomorpha</taxon>
        <taxon>Aphidoidea</taxon>
        <taxon>Aphididae</taxon>
        <taxon>Macrosiphini</taxon>
        <taxon>Macrosiphum</taxon>
    </lineage>
</organism>
<dbReference type="Proteomes" id="UP001160148">
    <property type="component" value="Unassembled WGS sequence"/>
</dbReference>
<protein>
    <submittedName>
        <fullName evidence="1">Uncharacterized protein</fullName>
    </submittedName>
</protein>